<reference evidence="1" key="1">
    <citation type="submission" date="2021-01" db="EMBL/GenBank/DDBJ databases">
        <authorList>
            <consortium name="Genoscope - CEA"/>
            <person name="William W."/>
        </authorList>
    </citation>
    <scope>NUCLEOTIDE SEQUENCE</scope>
</reference>
<sequence length="47" mass="5227">MKMKSSSKLLLVWVSGCNIENQIIVCCVASVIVIKTVKILLFKCTIK</sequence>
<proteinExistence type="predicted"/>
<name>A0A816U0R4_BRANA</name>
<protein>
    <submittedName>
        <fullName evidence="1">(rape) hypothetical protein</fullName>
    </submittedName>
</protein>
<dbReference type="EMBL" id="HG994372">
    <property type="protein sequence ID" value="CAF2107934.1"/>
    <property type="molecule type" value="Genomic_DNA"/>
</dbReference>
<accession>A0A816U0R4</accession>
<gene>
    <name evidence="1" type="ORF">DARMORV10_C08P12900.1</name>
</gene>
<organism evidence="1">
    <name type="scientific">Brassica napus</name>
    <name type="common">Rape</name>
    <dbReference type="NCBI Taxonomy" id="3708"/>
    <lineage>
        <taxon>Eukaryota</taxon>
        <taxon>Viridiplantae</taxon>
        <taxon>Streptophyta</taxon>
        <taxon>Embryophyta</taxon>
        <taxon>Tracheophyta</taxon>
        <taxon>Spermatophyta</taxon>
        <taxon>Magnoliopsida</taxon>
        <taxon>eudicotyledons</taxon>
        <taxon>Gunneridae</taxon>
        <taxon>Pentapetalae</taxon>
        <taxon>rosids</taxon>
        <taxon>malvids</taxon>
        <taxon>Brassicales</taxon>
        <taxon>Brassicaceae</taxon>
        <taxon>Brassiceae</taxon>
        <taxon>Brassica</taxon>
    </lineage>
</organism>
<feature type="non-terminal residue" evidence="1">
    <location>
        <position position="47"/>
    </location>
</feature>
<dbReference type="AlphaFoldDB" id="A0A816U0R4"/>
<evidence type="ECO:0000313" key="1">
    <source>
        <dbReference type="EMBL" id="CAF2107934.1"/>
    </source>
</evidence>
<dbReference type="Proteomes" id="UP001295469">
    <property type="component" value="Chromosome C08"/>
</dbReference>